<dbReference type="AlphaFoldDB" id="C1N608"/>
<evidence type="ECO:0000313" key="8">
    <source>
        <dbReference type="Proteomes" id="UP000001876"/>
    </source>
</evidence>
<dbReference type="Pfam" id="PF12251">
    <property type="entry name" value="SNAPC3"/>
    <property type="match status" value="1"/>
</dbReference>
<keyword evidence="4" id="KW-0238">DNA-binding</keyword>
<dbReference type="Proteomes" id="UP000001876">
    <property type="component" value="Unassembled WGS sequence"/>
</dbReference>
<evidence type="ECO:0000256" key="3">
    <source>
        <dbReference type="ARBA" id="ARBA00023015"/>
    </source>
</evidence>
<gene>
    <name evidence="7" type="ORF">MICPUCDRAFT_29674</name>
</gene>
<keyword evidence="8" id="KW-1185">Reference proteome</keyword>
<evidence type="ECO:0000256" key="2">
    <source>
        <dbReference type="ARBA" id="ARBA00010410"/>
    </source>
</evidence>
<dbReference type="PANTHER" id="PTHR13421:SF16">
    <property type="entry name" value="SNRNA-ACTIVATING PROTEIN COMPLEX SUBUNIT 3"/>
    <property type="match status" value="1"/>
</dbReference>
<keyword evidence="5" id="KW-0804">Transcription</keyword>
<dbReference type="GO" id="GO:0000978">
    <property type="term" value="F:RNA polymerase II cis-regulatory region sequence-specific DNA binding"/>
    <property type="evidence" value="ECO:0007669"/>
    <property type="project" value="TreeGrafter"/>
</dbReference>
<reference evidence="7 8" key="1">
    <citation type="journal article" date="2009" name="Science">
        <title>Green evolution and dynamic adaptations revealed by genomes of the marine picoeukaryotes Micromonas.</title>
        <authorList>
            <person name="Worden A.Z."/>
            <person name="Lee J.H."/>
            <person name="Mock T."/>
            <person name="Rouze P."/>
            <person name="Simmons M.P."/>
            <person name="Aerts A.L."/>
            <person name="Allen A.E."/>
            <person name="Cuvelier M.L."/>
            <person name="Derelle E."/>
            <person name="Everett M.V."/>
            <person name="Foulon E."/>
            <person name="Grimwood J."/>
            <person name="Gundlach H."/>
            <person name="Henrissat B."/>
            <person name="Napoli C."/>
            <person name="McDonald S.M."/>
            <person name="Parker M.S."/>
            <person name="Rombauts S."/>
            <person name="Salamov A."/>
            <person name="Von Dassow P."/>
            <person name="Badger J.H."/>
            <person name="Coutinho P.M."/>
            <person name="Demir E."/>
            <person name="Dubchak I."/>
            <person name="Gentemann C."/>
            <person name="Eikrem W."/>
            <person name="Gready J.E."/>
            <person name="John U."/>
            <person name="Lanier W."/>
            <person name="Lindquist E.A."/>
            <person name="Lucas S."/>
            <person name="Mayer K.F."/>
            <person name="Moreau H."/>
            <person name="Not F."/>
            <person name="Otillar R."/>
            <person name="Panaud O."/>
            <person name="Pangilinan J."/>
            <person name="Paulsen I."/>
            <person name="Piegu B."/>
            <person name="Poliakov A."/>
            <person name="Robbens S."/>
            <person name="Schmutz J."/>
            <person name="Toulza E."/>
            <person name="Wyss T."/>
            <person name="Zelensky A."/>
            <person name="Zhou K."/>
            <person name="Armbrust E.V."/>
            <person name="Bhattacharya D."/>
            <person name="Goodenough U.W."/>
            <person name="Van de Peer Y."/>
            <person name="Grigoriev I.V."/>
        </authorList>
    </citation>
    <scope>NUCLEOTIDE SEQUENCE [LARGE SCALE GENOMIC DNA]</scope>
    <source>
        <strain evidence="7 8">CCMP1545</strain>
    </source>
</reference>
<keyword evidence="3" id="KW-0805">Transcription regulation</keyword>
<keyword evidence="6" id="KW-0539">Nucleus</keyword>
<dbReference type="OrthoDB" id="515020at2759"/>
<dbReference type="PANTHER" id="PTHR13421">
    <property type="entry name" value="SNRNA-ACTIVATING PROTEIN COMPLEX SUBUNIT 3"/>
    <property type="match status" value="1"/>
</dbReference>
<dbReference type="eggNOG" id="KOG2664">
    <property type="taxonomic scope" value="Eukaryota"/>
</dbReference>
<dbReference type="EMBL" id="GG663748">
    <property type="protein sequence ID" value="EEH52591.1"/>
    <property type="molecule type" value="Genomic_DNA"/>
</dbReference>
<dbReference type="GO" id="GO:0019185">
    <property type="term" value="C:snRNA-activating protein complex"/>
    <property type="evidence" value="ECO:0007669"/>
    <property type="project" value="TreeGrafter"/>
</dbReference>
<dbReference type="InterPro" id="IPR022042">
    <property type="entry name" value="snRNA-activating_su3"/>
</dbReference>
<comment type="subcellular location">
    <subcellularLocation>
        <location evidence="1">Nucleus</location>
    </subcellularLocation>
</comment>
<dbReference type="GO" id="GO:0042796">
    <property type="term" value="P:snRNA transcription by RNA polymerase III"/>
    <property type="evidence" value="ECO:0007669"/>
    <property type="project" value="TreeGrafter"/>
</dbReference>
<dbReference type="STRING" id="564608.C1N608"/>
<evidence type="ECO:0000313" key="7">
    <source>
        <dbReference type="EMBL" id="EEH52591.1"/>
    </source>
</evidence>
<name>C1N608_MICPC</name>
<dbReference type="GeneID" id="9688691"/>
<protein>
    <submittedName>
        <fullName evidence="7">Predicted protein</fullName>
    </submittedName>
</protein>
<dbReference type="RefSeq" id="XP_003063455.1">
    <property type="nucleotide sequence ID" value="XM_003063409.1"/>
</dbReference>
<dbReference type="KEGG" id="mpp:MICPUCDRAFT_29674"/>
<evidence type="ECO:0000256" key="4">
    <source>
        <dbReference type="ARBA" id="ARBA00023125"/>
    </source>
</evidence>
<dbReference type="OMA" id="CQMCDVF"/>
<evidence type="ECO:0000256" key="6">
    <source>
        <dbReference type="ARBA" id="ARBA00023242"/>
    </source>
</evidence>
<sequence length="116" mass="13765">MRGVTFNDLSLACGKHYSYQHQGDCEHVMTIRDIRLAHADDPKDRHVYPLRIFRGRPFRRRCQMCDVFDAKHVTIADELAPCSPCFFCDKCFEILHLDENGRPVYAEYTRYPYHHE</sequence>
<organism evidence="8">
    <name type="scientific">Micromonas pusilla (strain CCMP1545)</name>
    <name type="common">Picoplanktonic green alga</name>
    <dbReference type="NCBI Taxonomy" id="564608"/>
    <lineage>
        <taxon>Eukaryota</taxon>
        <taxon>Viridiplantae</taxon>
        <taxon>Chlorophyta</taxon>
        <taxon>Mamiellophyceae</taxon>
        <taxon>Mamiellales</taxon>
        <taxon>Mamiellaceae</taxon>
        <taxon>Micromonas</taxon>
    </lineage>
</organism>
<accession>C1N608</accession>
<dbReference type="GO" id="GO:0001006">
    <property type="term" value="F:RNA polymerase III type 3 promoter sequence-specific DNA binding"/>
    <property type="evidence" value="ECO:0007669"/>
    <property type="project" value="TreeGrafter"/>
</dbReference>
<evidence type="ECO:0000256" key="1">
    <source>
        <dbReference type="ARBA" id="ARBA00004123"/>
    </source>
</evidence>
<comment type="similarity">
    <text evidence="2">Belongs to the SNAPC3/SRD2 family.</text>
</comment>
<dbReference type="GO" id="GO:0001046">
    <property type="term" value="F:core promoter sequence-specific DNA binding"/>
    <property type="evidence" value="ECO:0007669"/>
    <property type="project" value="TreeGrafter"/>
</dbReference>
<proteinExistence type="inferred from homology"/>
<dbReference type="GO" id="GO:0005634">
    <property type="term" value="C:nucleus"/>
    <property type="evidence" value="ECO:0007669"/>
    <property type="project" value="UniProtKB-SubCell"/>
</dbReference>
<dbReference type="GO" id="GO:0042795">
    <property type="term" value="P:snRNA transcription by RNA polymerase II"/>
    <property type="evidence" value="ECO:0007669"/>
    <property type="project" value="TreeGrafter"/>
</dbReference>
<evidence type="ECO:0000256" key="5">
    <source>
        <dbReference type="ARBA" id="ARBA00023163"/>
    </source>
</evidence>
<dbReference type="GO" id="GO:0003681">
    <property type="term" value="F:bent DNA binding"/>
    <property type="evidence" value="ECO:0007669"/>
    <property type="project" value="TreeGrafter"/>
</dbReference>